<keyword evidence="1" id="KW-0614">Plasmid</keyword>
<keyword evidence="2" id="KW-1185">Reference proteome</keyword>
<dbReference type="AlphaFoldDB" id="A0A1Z4M2C4"/>
<proteinExistence type="predicted"/>
<dbReference type="EMBL" id="AP018228">
    <property type="protein sequence ID" value="BAY87616.1"/>
    <property type="molecule type" value="Genomic_DNA"/>
</dbReference>
<organism evidence="1 2">
    <name type="scientific">Calothrix parasitica NIES-267</name>
    <dbReference type="NCBI Taxonomy" id="1973488"/>
    <lineage>
        <taxon>Bacteria</taxon>
        <taxon>Bacillati</taxon>
        <taxon>Cyanobacteriota</taxon>
        <taxon>Cyanophyceae</taxon>
        <taxon>Nostocales</taxon>
        <taxon>Calotrichaceae</taxon>
        <taxon>Calothrix</taxon>
    </lineage>
</organism>
<name>A0A1Z4M2C4_9CYAN</name>
<dbReference type="Proteomes" id="UP000218418">
    <property type="component" value="Plasmid plasmid1"/>
</dbReference>
<geneLocation type="plasmid" evidence="2">
    <name>Plasmid1 dna</name>
</geneLocation>
<reference evidence="1 2" key="1">
    <citation type="submission" date="2017-06" db="EMBL/GenBank/DDBJ databases">
        <title>Genome sequencing of cyanobaciteial culture collection at National Institute for Environmental Studies (NIES).</title>
        <authorList>
            <person name="Hirose Y."/>
            <person name="Shimura Y."/>
            <person name="Fujisawa T."/>
            <person name="Nakamura Y."/>
            <person name="Kawachi M."/>
        </authorList>
    </citation>
    <scope>NUCLEOTIDE SEQUENCE [LARGE SCALE GENOMIC DNA]</scope>
    <source>
        <strain evidence="1 2">NIES-267</strain>
        <plasmid evidence="2">Plasmid1 dna</plasmid>
    </source>
</reference>
<gene>
    <name evidence="1" type="ORF">NIES267_71400</name>
</gene>
<sequence>MKQNRTQMVRVLFNQNELEKLKHNAKNSRLSTYLRKLGLREQQIVNSDDEIRLKSSLAEIRYQLSQLKVSILCGEQPNIETINKIIQISDNL</sequence>
<accession>A0A1Z4M2C4</accession>
<protein>
    <submittedName>
        <fullName evidence="1">Uncharacterized protein</fullName>
    </submittedName>
</protein>
<dbReference type="InterPro" id="IPR053842">
    <property type="entry name" value="NikA-like"/>
</dbReference>
<evidence type="ECO:0000313" key="2">
    <source>
        <dbReference type="Proteomes" id="UP000218418"/>
    </source>
</evidence>
<evidence type="ECO:0000313" key="1">
    <source>
        <dbReference type="EMBL" id="BAY87616.1"/>
    </source>
</evidence>
<dbReference type="Pfam" id="PF21983">
    <property type="entry name" value="NikA-like"/>
    <property type="match status" value="1"/>
</dbReference>